<dbReference type="RefSeq" id="WP_126121392.1">
    <property type="nucleotide sequence ID" value="NZ_RXHJ01000015.1"/>
</dbReference>
<dbReference type="EMBL" id="RXHJ01000015">
    <property type="protein sequence ID" value="RSZ61795.1"/>
    <property type="molecule type" value="Genomic_DNA"/>
</dbReference>
<dbReference type="SUPFAM" id="SSF51905">
    <property type="entry name" value="FAD/NAD(P)-binding domain"/>
    <property type="match status" value="1"/>
</dbReference>
<dbReference type="Proteomes" id="UP000274907">
    <property type="component" value="Unassembled WGS sequence"/>
</dbReference>
<gene>
    <name evidence="1" type="ORF">EAH68_11020</name>
</gene>
<evidence type="ECO:0000313" key="1">
    <source>
        <dbReference type="EMBL" id="RSZ61795.1"/>
    </source>
</evidence>
<dbReference type="AlphaFoldDB" id="A0A430HW27"/>
<keyword evidence="2" id="KW-1185">Reference proteome</keyword>
<dbReference type="Gene3D" id="3.50.50.60">
    <property type="entry name" value="FAD/NAD(P)-binding domain"/>
    <property type="match status" value="1"/>
</dbReference>
<dbReference type="OrthoDB" id="833207at2"/>
<reference evidence="1 2" key="1">
    <citation type="submission" date="2018-12" db="EMBL/GenBank/DDBJ databases">
        <title>YIM 101343 draft genome.</title>
        <authorList>
            <person name="Chen X."/>
        </authorList>
    </citation>
    <scope>NUCLEOTIDE SEQUENCE [LARGE SCALE GENOMIC DNA]</scope>
    <source>
        <strain evidence="1 2">YIM 101343</strain>
    </source>
</reference>
<organism evidence="1 2">
    <name type="scientific">Corynebacterium hylobatis</name>
    <dbReference type="NCBI Taxonomy" id="1859290"/>
    <lineage>
        <taxon>Bacteria</taxon>
        <taxon>Bacillati</taxon>
        <taxon>Actinomycetota</taxon>
        <taxon>Actinomycetes</taxon>
        <taxon>Mycobacteriales</taxon>
        <taxon>Corynebacteriaceae</taxon>
        <taxon>Corynebacterium</taxon>
    </lineage>
</organism>
<dbReference type="PANTHER" id="PTHR10668:SF105">
    <property type="entry name" value="DEHYDROGENASE-RELATED"/>
    <property type="match status" value="1"/>
</dbReference>
<protein>
    <submittedName>
        <fullName evidence="1">NAD(P)/FAD-dependent oxidoreductase</fullName>
    </submittedName>
</protein>
<proteinExistence type="predicted"/>
<accession>A0A430HW27</accession>
<dbReference type="Pfam" id="PF13450">
    <property type="entry name" value="NAD_binding_8"/>
    <property type="match status" value="1"/>
</dbReference>
<dbReference type="PANTHER" id="PTHR10668">
    <property type="entry name" value="PHYTOENE DEHYDROGENASE"/>
    <property type="match status" value="1"/>
</dbReference>
<name>A0A430HW27_9CORY</name>
<evidence type="ECO:0000313" key="2">
    <source>
        <dbReference type="Proteomes" id="UP000274907"/>
    </source>
</evidence>
<comment type="caution">
    <text evidence="1">The sequence shown here is derived from an EMBL/GenBank/DDBJ whole genome shotgun (WGS) entry which is preliminary data.</text>
</comment>
<sequence length="475" mass="51208">MRSQPHAVVVGGGTNGLTAAARLAVEGWQVTVYEQADHFGGSATSFTDTFWPGTVVDFGAAAHPFGIASPAFRNLGLEEHGLEWLHADYCMAHPLPQGEAAFLHRSLEDTARDLGEDAKMWRRLHRNAVDHIDEHLENLLSPMLRWPAHPVRMAQFGVPALLPASRLARMLFSTEQARALFCGSAVHSMTSPAQPFTSAFGILFGSLGMSGGWPVAKGGSGAIVAALLKILTAHGATLVTDHRVSSFRELPEADSYILNLTPRGILGIKDVPLDRSVRRSLERWRYGSAAHKVDWLLSGPVPWADESVSRASTVHVCGGVEELEFAEREVAKGRFPDRPFVMVCQQGAADPGRGPVLWTYAHVPHGFVEERPGQVREAILSQIERFAPGFRDLVVDHREYSPADLEAANPSIIGGDIAGGSMTGLQALFRPRVSLKPYRLGPGVFTASGATPPGAGVHGMPGWWAAQGALDELRG</sequence>
<dbReference type="InterPro" id="IPR036188">
    <property type="entry name" value="FAD/NAD-bd_sf"/>
</dbReference>